<dbReference type="Gene3D" id="1.20.120.550">
    <property type="entry name" value="Membrane associated eicosanoid/glutathione metabolism-like domain"/>
    <property type="match status" value="1"/>
</dbReference>
<dbReference type="Pfam" id="PF01124">
    <property type="entry name" value="MAPEG"/>
    <property type="match status" value="1"/>
</dbReference>
<keyword evidence="4 5" id="KW-0472">Membrane</keyword>
<evidence type="ECO:0000256" key="5">
    <source>
        <dbReference type="SAM" id="Phobius"/>
    </source>
</evidence>
<accession>A0AA42CIP7</accession>
<evidence type="ECO:0000256" key="2">
    <source>
        <dbReference type="ARBA" id="ARBA00022692"/>
    </source>
</evidence>
<protein>
    <submittedName>
        <fullName evidence="6">MAPEG family protein</fullName>
    </submittedName>
</protein>
<name>A0AA42CIP7_9HYPH</name>
<comment type="caution">
    <text evidence="6">The sequence shown here is derived from an EMBL/GenBank/DDBJ whole genome shotgun (WGS) entry which is preliminary data.</text>
</comment>
<dbReference type="AlphaFoldDB" id="A0AA42CIP7"/>
<comment type="subcellular location">
    <subcellularLocation>
        <location evidence="1">Membrane</location>
    </subcellularLocation>
</comment>
<evidence type="ECO:0000313" key="6">
    <source>
        <dbReference type="EMBL" id="MCW6508778.1"/>
    </source>
</evidence>
<keyword evidence="7" id="KW-1185">Reference proteome</keyword>
<evidence type="ECO:0000256" key="1">
    <source>
        <dbReference type="ARBA" id="ARBA00004370"/>
    </source>
</evidence>
<dbReference type="SUPFAM" id="SSF161084">
    <property type="entry name" value="MAPEG domain-like"/>
    <property type="match status" value="1"/>
</dbReference>
<dbReference type="InterPro" id="IPR001129">
    <property type="entry name" value="Membr-assoc_MAPEG"/>
</dbReference>
<organism evidence="6 7">
    <name type="scientific">Lichenifustis flavocetrariae</name>
    <dbReference type="NCBI Taxonomy" id="2949735"/>
    <lineage>
        <taxon>Bacteria</taxon>
        <taxon>Pseudomonadati</taxon>
        <taxon>Pseudomonadota</taxon>
        <taxon>Alphaproteobacteria</taxon>
        <taxon>Hyphomicrobiales</taxon>
        <taxon>Lichenihabitantaceae</taxon>
        <taxon>Lichenifustis</taxon>
    </lineage>
</organism>
<keyword evidence="3 5" id="KW-1133">Transmembrane helix</keyword>
<dbReference type="InterPro" id="IPR023352">
    <property type="entry name" value="MAPEG-like_dom_sf"/>
</dbReference>
<gene>
    <name evidence="6" type="ORF">M8523_12190</name>
</gene>
<evidence type="ECO:0000313" key="7">
    <source>
        <dbReference type="Proteomes" id="UP001165667"/>
    </source>
</evidence>
<evidence type="ECO:0000256" key="4">
    <source>
        <dbReference type="ARBA" id="ARBA00023136"/>
    </source>
</evidence>
<dbReference type="GO" id="GO:0016020">
    <property type="term" value="C:membrane"/>
    <property type="evidence" value="ECO:0007669"/>
    <property type="project" value="UniProtKB-SubCell"/>
</dbReference>
<keyword evidence="2 5" id="KW-0812">Transmembrane</keyword>
<proteinExistence type="predicted"/>
<feature type="transmembrane region" description="Helical" evidence="5">
    <location>
        <begin position="27"/>
        <end position="48"/>
    </location>
</feature>
<evidence type="ECO:0000256" key="3">
    <source>
        <dbReference type="ARBA" id="ARBA00022989"/>
    </source>
</evidence>
<sequence length="61" mass="6370">MLIAAIAGVSTPATVLAAQVYVAARLAHYLIYAAGIPVARIFTFLSSLHRRSVSGLMLPSA</sequence>
<reference evidence="6" key="1">
    <citation type="submission" date="2022-05" db="EMBL/GenBank/DDBJ databases">
        <authorList>
            <person name="Pankratov T."/>
        </authorList>
    </citation>
    <scope>NUCLEOTIDE SEQUENCE</scope>
    <source>
        <strain evidence="6">BP6-180914</strain>
    </source>
</reference>
<dbReference type="Proteomes" id="UP001165667">
    <property type="component" value="Unassembled WGS sequence"/>
</dbReference>
<dbReference type="EMBL" id="JAMOIM010000007">
    <property type="protein sequence ID" value="MCW6508778.1"/>
    <property type="molecule type" value="Genomic_DNA"/>
</dbReference>